<sequence length="272" mass="30723">MHIHTPRCLSPLLALSSGNTEYVYKEMALAGYQLDQSRHAYLLMEASKAGKVHLLEHTFDAILEVGQIPHQSFFFEILCQATCQHDHERAVALIKSMVHAPFQVSKQQWIDLFNSNDERISHSSLRGLLDVLCSQNLGSDATIVNLCRVLESLCGSCTSRVLSIDEPVKFATDASTYTDEFNLQHVQVDQGDCSDEVYDEREKGGDRERVSDLSHLSHRKDECTGTNITSELSDEGLTFKDQFDCLDDIDEGCPVMKMTTLVKPRFPQRMKY</sequence>
<evidence type="ECO:0000313" key="2">
    <source>
        <dbReference type="Proteomes" id="UP001152561"/>
    </source>
</evidence>
<dbReference type="PANTHER" id="PTHR46935">
    <property type="entry name" value="OS01G0674700 PROTEIN"/>
    <property type="match status" value="1"/>
</dbReference>
<accession>A0A9Q1R9M8</accession>
<dbReference type="OrthoDB" id="1904535at2759"/>
<dbReference type="Proteomes" id="UP001152561">
    <property type="component" value="Unassembled WGS sequence"/>
</dbReference>
<reference evidence="2" key="1">
    <citation type="journal article" date="2023" name="Proc. Natl. Acad. Sci. U.S.A.">
        <title>Genomic and structural basis for evolution of tropane alkaloid biosynthesis.</title>
        <authorList>
            <person name="Wanga Y.-J."/>
            <person name="Taina T."/>
            <person name="Yua J.-Y."/>
            <person name="Lia J."/>
            <person name="Xua B."/>
            <person name="Chenc J."/>
            <person name="D'Auriad J.C."/>
            <person name="Huanga J.-P."/>
            <person name="Huanga S.-X."/>
        </authorList>
    </citation>
    <scope>NUCLEOTIDE SEQUENCE [LARGE SCALE GENOMIC DNA]</scope>
    <source>
        <strain evidence="2">cv. KIB-2019</strain>
    </source>
</reference>
<dbReference type="PANTHER" id="PTHR46935:SF2">
    <property type="entry name" value="PENTACOTRIPEPTIDE-REPEAT REGION OF PRORP DOMAIN-CONTAINING PROTEIN"/>
    <property type="match status" value="1"/>
</dbReference>
<dbReference type="GO" id="GO:0009507">
    <property type="term" value="C:chloroplast"/>
    <property type="evidence" value="ECO:0007669"/>
    <property type="project" value="TreeGrafter"/>
</dbReference>
<dbReference type="GO" id="GO:0009658">
    <property type="term" value="P:chloroplast organization"/>
    <property type="evidence" value="ECO:0007669"/>
    <property type="project" value="InterPro"/>
</dbReference>
<evidence type="ECO:0000313" key="1">
    <source>
        <dbReference type="EMBL" id="KAJ8545987.1"/>
    </source>
</evidence>
<dbReference type="EMBL" id="JAJAGQ010000013">
    <property type="protein sequence ID" value="KAJ8545987.1"/>
    <property type="molecule type" value="Genomic_DNA"/>
</dbReference>
<organism evidence="1 2">
    <name type="scientific">Anisodus acutangulus</name>
    <dbReference type="NCBI Taxonomy" id="402998"/>
    <lineage>
        <taxon>Eukaryota</taxon>
        <taxon>Viridiplantae</taxon>
        <taxon>Streptophyta</taxon>
        <taxon>Embryophyta</taxon>
        <taxon>Tracheophyta</taxon>
        <taxon>Spermatophyta</taxon>
        <taxon>Magnoliopsida</taxon>
        <taxon>eudicotyledons</taxon>
        <taxon>Gunneridae</taxon>
        <taxon>Pentapetalae</taxon>
        <taxon>asterids</taxon>
        <taxon>lamiids</taxon>
        <taxon>Solanales</taxon>
        <taxon>Solanaceae</taxon>
        <taxon>Solanoideae</taxon>
        <taxon>Hyoscyameae</taxon>
        <taxon>Anisodus</taxon>
    </lineage>
</organism>
<keyword evidence="2" id="KW-1185">Reference proteome</keyword>
<dbReference type="InterPro" id="IPR044645">
    <property type="entry name" value="DG1/EMB2279-like"/>
</dbReference>
<proteinExistence type="predicted"/>
<evidence type="ECO:0008006" key="3">
    <source>
        <dbReference type="Google" id="ProtNLM"/>
    </source>
</evidence>
<protein>
    <recommendedName>
        <fullName evidence="3">Pentatricopeptide repeat-containing protein</fullName>
    </recommendedName>
</protein>
<comment type="caution">
    <text evidence="1">The sequence shown here is derived from an EMBL/GenBank/DDBJ whole genome shotgun (WGS) entry which is preliminary data.</text>
</comment>
<dbReference type="AlphaFoldDB" id="A0A9Q1R9M8"/>
<gene>
    <name evidence="1" type="ORF">K7X08_018570</name>
</gene>
<name>A0A9Q1R9M8_9SOLA</name>